<protein>
    <submittedName>
        <fullName evidence="1">Uncharacterized protein</fullName>
    </submittedName>
</protein>
<evidence type="ECO:0000313" key="1">
    <source>
        <dbReference type="EMBL" id="ADO97999.1"/>
    </source>
</evidence>
<evidence type="ECO:0000313" key="2">
    <source>
        <dbReference type="Proteomes" id="UP000006526"/>
    </source>
</evidence>
<proteinExistence type="predicted"/>
<organism evidence="1 2">
    <name type="scientific">Synechococcus phage S-SSM5</name>
    <dbReference type="NCBI Taxonomy" id="445685"/>
    <lineage>
        <taxon>Viruses</taxon>
        <taxon>Duplodnaviria</taxon>
        <taxon>Heunggongvirae</taxon>
        <taxon>Uroviricota</taxon>
        <taxon>Caudoviricetes</taxon>
        <taxon>Pantevenvirales</taxon>
        <taxon>Kyanoviridae</taxon>
        <taxon>Glaucusvirus</taxon>
        <taxon>Glaucusvirus ssm5</taxon>
    </lineage>
</organism>
<dbReference type="RefSeq" id="YP_004324674.1">
    <property type="nucleotide sequence ID" value="NC_015289.1"/>
</dbReference>
<name>E3SKB1_9CAUD</name>
<dbReference type="KEGG" id="vg:10329294"/>
<dbReference type="Proteomes" id="UP000006526">
    <property type="component" value="Segment"/>
</dbReference>
<dbReference type="OrthoDB" id="23134at10239"/>
<gene>
    <name evidence="1" type="ORF">SSSM5_071</name>
</gene>
<dbReference type="EMBL" id="GU071097">
    <property type="protein sequence ID" value="ADO97999.1"/>
    <property type="molecule type" value="Genomic_DNA"/>
</dbReference>
<accession>E3SKB1</accession>
<sequence length="72" mass="8272">MDKTQTIMNRIVQVDNFQNVACFCADWKEFVEELAEWGVDGCAKIDFDDPELDVDKLDAFIHAENGYVREVA</sequence>
<reference evidence="1 2" key="1">
    <citation type="journal article" date="2010" name="Environ. Microbiol.">
        <title>Genomic analysis of oceanic cyanobacterial myoviruses compared with T4-like myoviruses from diverse hosts and environments.</title>
        <authorList>
            <person name="Sullivan M.B."/>
            <person name="Huang K.H."/>
            <person name="Ignacio-Espinoza J.C."/>
            <person name="Berlin A.M."/>
            <person name="Kelly L."/>
            <person name="Weigele P.R."/>
            <person name="DeFrancesco A.S."/>
            <person name="Kern S.E."/>
            <person name="Thompson L.R."/>
            <person name="Young S."/>
            <person name="Yandava C."/>
            <person name="Fu R."/>
            <person name="Krastins B."/>
            <person name="Chase M."/>
            <person name="Sarracino D."/>
            <person name="Osburne M.S."/>
            <person name="Henn M.R."/>
            <person name="Chisholm S.W."/>
        </authorList>
    </citation>
    <scope>NUCLEOTIDE SEQUENCE [LARGE SCALE GENOMIC DNA]</scope>
    <source>
        <strain evidence="1">8102-12</strain>
    </source>
</reference>
<dbReference type="GeneID" id="10329294"/>
<keyword evidence="2" id="KW-1185">Reference proteome</keyword>